<dbReference type="NCBIfam" id="NF038402">
    <property type="entry name" value="TroA_like"/>
    <property type="match status" value="1"/>
</dbReference>
<reference evidence="4 5" key="1">
    <citation type="submission" date="2020-06" db="EMBL/GenBank/DDBJ databases">
        <title>Halomonas sp. QX-1 draft genome sequence.</title>
        <authorList>
            <person name="Qiu X."/>
        </authorList>
    </citation>
    <scope>NUCLEOTIDE SEQUENCE [LARGE SCALE GENOMIC DNA]</scope>
    <source>
        <strain evidence="4 5">QX-1</strain>
    </source>
</reference>
<dbReference type="InterPro" id="IPR050902">
    <property type="entry name" value="ABC_Transporter_SBP"/>
</dbReference>
<evidence type="ECO:0000259" key="3">
    <source>
        <dbReference type="PROSITE" id="PS50983"/>
    </source>
</evidence>
<evidence type="ECO:0000313" key="5">
    <source>
        <dbReference type="Proteomes" id="UP000589984"/>
    </source>
</evidence>
<feature type="domain" description="Fe/B12 periplasmic-binding" evidence="3">
    <location>
        <begin position="52"/>
        <end position="301"/>
    </location>
</feature>
<organism evidence="4 5">
    <name type="scientific">Vreelandella maris</name>
    <dbReference type="NCBI Taxonomy" id="2729617"/>
    <lineage>
        <taxon>Bacteria</taxon>
        <taxon>Pseudomonadati</taxon>
        <taxon>Pseudomonadota</taxon>
        <taxon>Gammaproteobacteria</taxon>
        <taxon>Oceanospirillales</taxon>
        <taxon>Halomonadaceae</taxon>
        <taxon>Vreelandella</taxon>
    </lineage>
</organism>
<proteinExistence type="predicted"/>
<comment type="caution">
    <text evidence="4">The sequence shown here is derived from an EMBL/GenBank/DDBJ whole genome shotgun (WGS) entry which is preliminary data.</text>
</comment>
<dbReference type="Gene3D" id="3.40.50.1980">
    <property type="entry name" value="Nitrogenase molybdenum iron protein domain"/>
    <property type="match status" value="2"/>
</dbReference>
<dbReference type="CDD" id="cd01144">
    <property type="entry name" value="BtuF"/>
    <property type="match status" value="1"/>
</dbReference>
<dbReference type="Pfam" id="PF01497">
    <property type="entry name" value="Peripla_BP_2"/>
    <property type="match status" value="1"/>
</dbReference>
<dbReference type="GO" id="GO:0071281">
    <property type="term" value="P:cellular response to iron ion"/>
    <property type="evidence" value="ECO:0007669"/>
    <property type="project" value="TreeGrafter"/>
</dbReference>
<dbReference type="SUPFAM" id="SSF53807">
    <property type="entry name" value="Helical backbone' metal receptor"/>
    <property type="match status" value="1"/>
</dbReference>
<keyword evidence="1 2" id="KW-0732">Signal</keyword>
<evidence type="ECO:0000313" key="4">
    <source>
        <dbReference type="EMBL" id="NVF16145.1"/>
    </source>
</evidence>
<protein>
    <submittedName>
        <fullName evidence="4">Cobalamin-binding protein</fullName>
    </submittedName>
</protein>
<evidence type="ECO:0000256" key="1">
    <source>
        <dbReference type="ARBA" id="ARBA00022729"/>
    </source>
</evidence>
<accession>A0A7Y6RFM3</accession>
<name>A0A7Y6RFM3_9GAMM</name>
<feature type="signal peptide" evidence="2">
    <location>
        <begin position="1"/>
        <end position="29"/>
    </location>
</feature>
<evidence type="ECO:0000256" key="2">
    <source>
        <dbReference type="SAM" id="SignalP"/>
    </source>
</evidence>
<feature type="chain" id="PRO_5030688240" evidence="2">
    <location>
        <begin position="30"/>
        <end position="307"/>
    </location>
</feature>
<dbReference type="Proteomes" id="UP000589984">
    <property type="component" value="Unassembled WGS sequence"/>
</dbReference>
<dbReference type="PROSITE" id="PS50983">
    <property type="entry name" value="FE_B12_PBP"/>
    <property type="match status" value="1"/>
</dbReference>
<dbReference type="PANTHER" id="PTHR30535:SF34">
    <property type="entry name" value="MOLYBDATE-BINDING PROTEIN MOLA"/>
    <property type="match status" value="1"/>
</dbReference>
<dbReference type="AlphaFoldDB" id="A0A7Y6RFM3"/>
<dbReference type="PANTHER" id="PTHR30535">
    <property type="entry name" value="VITAMIN B12-BINDING PROTEIN"/>
    <property type="match status" value="1"/>
</dbReference>
<sequence>MFTLANSHHGLARGALGLALLFMATVALANDQSRCAVDDRDREVCLHNAAQRIATLSPGATELTYAAGAGDQVVAVVSYSDYPPEAKQVASVGSHTRIDLEKLVGLAPDLVIGWVTGNPAEQLETLEALGMPVFYIEPRDMDGVASAIERLARLAGTEAAGQAVADNFRTTMNDLEERYRDREPVATFYQVWDEPLMSVNDQHLIGQVVEICGGENVFGEQTRLVPRIDDEAVLAANPEAIIAGGMGEENRHWLTHWEQYSNLKAVAEENLFFVPPSLIQRPTPRLMEGTELLCEKLDIARQNRERS</sequence>
<dbReference type="EMBL" id="JABWCV010000029">
    <property type="protein sequence ID" value="NVF16145.1"/>
    <property type="molecule type" value="Genomic_DNA"/>
</dbReference>
<gene>
    <name evidence="4" type="ORF">HUO07_18550</name>
</gene>
<keyword evidence="5" id="KW-1185">Reference proteome</keyword>
<dbReference type="InterPro" id="IPR002491">
    <property type="entry name" value="ABC_transptr_periplasmic_BD"/>
</dbReference>
<dbReference type="InterPro" id="IPR054828">
    <property type="entry name" value="Vit_B12_bind_prot"/>
</dbReference>